<reference evidence="2" key="1">
    <citation type="journal article" date="2019" name="Int. J. Syst. Evol. Microbiol.">
        <title>The Global Catalogue of Microorganisms (GCM) 10K type strain sequencing project: providing services to taxonomists for standard genome sequencing and annotation.</title>
        <authorList>
            <consortium name="The Broad Institute Genomics Platform"/>
            <consortium name="The Broad Institute Genome Sequencing Center for Infectious Disease"/>
            <person name="Wu L."/>
            <person name="Ma J."/>
        </authorList>
    </citation>
    <scope>NUCLEOTIDE SEQUENCE [LARGE SCALE GENOMIC DNA]</scope>
    <source>
        <strain evidence="2">FCH27</strain>
    </source>
</reference>
<dbReference type="Proteomes" id="UP001596524">
    <property type="component" value="Unassembled WGS sequence"/>
</dbReference>
<sequence>MDRESSREIAARAAEVGFDALDQALALVTPGGFSVVDDLLPQPNWPAEHQAGADGLLAVRELMGLD</sequence>
<keyword evidence="2" id="KW-1185">Reference proteome</keyword>
<comment type="caution">
    <text evidence="1">The sequence shown here is derived from an EMBL/GenBank/DDBJ whole genome shotgun (WGS) entry which is preliminary data.</text>
</comment>
<evidence type="ECO:0000313" key="1">
    <source>
        <dbReference type="EMBL" id="MFC7358812.1"/>
    </source>
</evidence>
<evidence type="ECO:0000313" key="2">
    <source>
        <dbReference type="Proteomes" id="UP001596524"/>
    </source>
</evidence>
<gene>
    <name evidence="1" type="ORF">ACFQO6_00915</name>
</gene>
<organism evidence="1 2">
    <name type="scientific">Nocardioides astragali</name>
    <dbReference type="NCBI Taxonomy" id="1776736"/>
    <lineage>
        <taxon>Bacteria</taxon>
        <taxon>Bacillati</taxon>
        <taxon>Actinomycetota</taxon>
        <taxon>Actinomycetes</taxon>
        <taxon>Propionibacteriales</taxon>
        <taxon>Nocardioidaceae</taxon>
        <taxon>Nocardioides</taxon>
    </lineage>
</organism>
<proteinExistence type="predicted"/>
<dbReference type="RefSeq" id="WP_255890412.1">
    <property type="nucleotide sequence ID" value="NZ_JAFMZM010000003.1"/>
</dbReference>
<protein>
    <submittedName>
        <fullName evidence="1">Uncharacterized protein</fullName>
    </submittedName>
</protein>
<dbReference type="EMBL" id="JBHTCH010000001">
    <property type="protein sequence ID" value="MFC7358812.1"/>
    <property type="molecule type" value="Genomic_DNA"/>
</dbReference>
<accession>A0ABW2MY45</accession>
<name>A0ABW2MY45_9ACTN</name>